<dbReference type="STRING" id="52770.BSZ40_06115"/>
<dbReference type="InParanoid" id="A0A1Q5PVT7"/>
<evidence type="ECO:0000313" key="2">
    <source>
        <dbReference type="Proteomes" id="UP000185612"/>
    </source>
</evidence>
<proteinExistence type="predicted"/>
<protein>
    <submittedName>
        <fullName evidence="1">Uncharacterized protein</fullName>
    </submittedName>
</protein>
<gene>
    <name evidence="1" type="ORF">BSZ40_06115</name>
</gene>
<dbReference type="OrthoDB" id="3726412at2"/>
<comment type="caution">
    <text evidence="1">The sequence shown here is derived from an EMBL/GenBank/DDBJ whole genome shotgun (WGS) entry which is preliminary data.</text>
</comment>
<accession>A0A1Q5PVT7</accession>
<keyword evidence="2" id="KW-1185">Reference proteome</keyword>
<evidence type="ECO:0000313" key="1">
    <source>
        <dbReference type="EMBL" id="OKL51724.1"/>
    </source>
</evidence>
<organism evidence="1 2">
    <name type="scientific">Buchananella hordeovulneris</name>
    <dbReference type="NCBI Taxonomy" id="52770"/>
    <lineage>
        <taxon>Bacteria</taxon>
        <taxon>Bacillati</taxon>
        <taxon>Actinomycetota</taxon>
        <taxon>Actinomycetes</taxon>
        <taxon>Actinomycetales</taxon>
        <taxon>Actinomycetaceae</taxon>
        <taxon>Buchananella</taxon>
    </lineage>
</organism>
<sequence length="248" mass="28141">MELRRVLLITLGAVVGLAGCGGSVESTSVSRVEAVGDLAAWRPDTRVSLPELTEAERERLRVETLDAAREISPELESLPLPKVVRWGTLDEPMQGLFDCLLEAGYGIEPWPDKRGYSFTLGDGQKMEDYDRQHWLCRAQYPEPAEHMRPLTREQWAVYYEYLTEYFIPCARSMGVEFADGEVPSQEAWVDARMSPSGAQAQPAELFWFPNEVGGWSEETQRRYREDPASFASMFARCPAMPPAQYFYP</sequence>
<dbReference type="RefSeq" id="WP_073824301.1">
    <property type="nucleotide sequence ID" value="NZ_MQVS01000005.1"/>
</dbReference>
<reference evidence="2" key="1">
    <citation type="submission" date="2016-12" db="EMBL/GenBank/DDBJ databases">
        <authorList>
            <person name="Meng X."/>
        </authorList>
    </citation>
    <scope>NUCLEOTIDE SEQUENCE [LARGE SCALE GENOMIC DNA]</scope>
    <source>
        <strain evidence="2">DSM 20732</strain>
    </source>
</reference>
<dbReference type="Proteomes" id="UP000185612">
    <property type="component" value="Unassembled WGS sequence"/>
</dbReference>
<name>A0A1Q5PVT7_9ACTO</name>
<dbReference type="PROSITE" id="PS51257">
    <property type="entry name" value="PROKAR_LIPOPROTEIN"/>
    <property type="match status" value="1"/>
</dbReference>
<dbReference type="AlphaFoldDB" id="A0A1Q5PVT7"/>
<dbReference type="EMBL" id="MQVS01000005">
    <property type="protein sequence ID" value="OKL51724.1"/>
    <property type="molecule type" value="Genomic_DNA"/>
</dbReference>